<evidence type="ECO:0000313" key="4">
    <source>
        <dbReference type="Proteomes" id="UP000199568"/>
    </source>
</evidence>
<dbReference type="Gene3D" id="2.40.420.20">
    <property type="match status" value="1"/>
</dbReference>
<evidence type="ECO:0000256" key="1">
    <source>
        <dbReference type="SAM" id="Coils"/>
    </source>
</evidence>
<dbReference type="GO" id="GO:1990281">
    <property type="term" value="C:efflux pump complex"/>
    <property type="evidence" value="ECO:0007669"/>
    <property type="project" value="TreeGrafter"/>
</dbReference>
<proteinExistence type="predicted"/>
<evidence type="ECO:0000259" key="2">
    <source>
        <dbReference type="Pfam" id="PF25984"/>
    </source>
</evidence>
<feature type="domain" description="YknX-like barrel-sandwich hybrid" evidence="2">
    <location>
        <begin position="63"/>
        <end position="247"/>
    </location>
</feature>
<keyword evidence="1" id="KW-0175">Coiled coil</keyword>
<dbReference type="Gene3D" id="2.40.30.170">
    <property type="match status" value="1"/>
</dbReference>
<feature type="coiled-coil region" evidence="1">
    <location>
        <begin position="89"/>
        <end position="191"/>
    </location>
</feature>
<dbReference type="AlphaFoldDB" id="A0A1I0C9X4"/>
<dbReference type="SUPFAM" id="SSF111369">
    <property type="entry name" value="HlyD-like secretion proteins"/>
    <property type="match status" value="1"/>
</dbReference>
<dbReference type="Gene3D" id="1.10.287.470">
    <property type="entry name" value="Helix hairpin bin"/>
    <property type="match status" value="2"/>
</dbReference>
<dbReference type="InterPro" id="IPR058639">
    <property type="entry name" value="BSH_YknX-like"/>
</dbReference>
<gene>
    <name evidence="3" type="ORF">SAMN05660297_01528</name>
</gene>
<dbReference type="EMBL" id="FOHU01000005">
    <property type="protein sequence ID" value="SET15677.1"/>
    <property type="molecule type" value="Genomic_DNA"/>
</dbReference>
<keyword evidence="4" id="KW-1185">Reference proteome</keyword>
<organism evidence="3 4">
    <name type="scientific">Natronincola peptidivorans</name>
    <dbReference type="NCBI Taxonomy" id="426128"/>
    <lineage>
        <taxon>Bacteria</taxon>
        <taxon>Bacillati</taxon>
        <taxon>Bacillota</taxon>
        <taxon>Clostridia</taxon>
        <taxon>Peptostreptococcales</taxon>
        <taxon>Natronincolaceae</taxon>
        <taxon>Natronincola</taxon>
    </lineage>
</organism>
<dbReference type="STRING" id="426128.SAMN05660297_01528"/>
<dbReference type="Proteomes" id="UP000199568">
    <property type="component" value="Unassembled WGS sequence"/>
</dbReference>
<dbReference type="Gene3D" id="2.40.50.100">
    <property type="match status" value="2"/>
</dbReference>
<dbReference type="PANTHER" id="PTHR30469">
    <property type="entry name" value="MULTIDRUG RESISTANCE PROTEIN MDTA"/>
    <property type="match status" value="1"/>
</dbReference>
<dbReference type="PROSITE" id="PS51257">
    <property type="entry name" value="PROKAR_LIPOPROTEIN"/>
    <property type="match status" value="1"/>
</dbReference>
<dbReference type="RefSeq" id="WP_090441735.1">
    <property type="nucleotide sequence ID" value="NZ_FOHU01000005.1"/>
</dbReference>
<dbReference type="OrthoDB" id="2015187at2"/>
<name>A0A1I0C9X4_9FIRM</name>
<dbReference type="GO" id="GO:0015562">
    <property type="term" value="F:efflux transmembrane transporter activity"/>
    <property type="evidence" value="ECO:0007669"/>
    <property type="project" value="TreeGrafter"/>
</dbReference>
<sequence length="396" mass="44103">MKKLITLTILGLLVLTGCQTQTEIEVVGKNVRIVEVETRKYAITLEYMGIVDAKNTRAFAFKTGGKIEEIYVKSGQQISKGDKLIRLNEEDLRTAVDVAKAQYEMAETQYNMAMKGATEEEINQAKISVEMAERNVENTRELYEKYQKLLEGGAVSLQQLQEIKLKLDLEEKQLNSRMEAYNRILKGARDEELQILKSQMDIAYASYQQSQGLLEESILRSDIDGVILQIQVKAGDYISQGMPIIIIKGEETTVTVGVSNEDVSKITLGMDVIVAHQNNEVKGIVETVSSVPKSQSSLYEVIIDLEPNTIPIGSLVNIDFILGEGEGIFLPMNSLLNEGVDFVYIVQDERAVMQEVLLGKVFGNEIKVLEGINAGDKVIVEGMRSAKNNDKVEIKE</sequence>
<evidence type="ECO:0000313" key="3">
    <source>
        <dbReference type="EMBL" id="SET15677.1"/>
    </source>
</evidence>
<protein>
    <submittedName>
        <fullName evidence="3">RND family efflux transporter, MFP subunit</fullName>
    </submittedName>
</protein>
<dbReference type="PANTHER" id="PTHR30469:SF15">
    <property type="entry name" value="HLYD FAMILY OF SECRETION PROTEINS"/>
    <property type="match status" value="1"/>
</dbReference>
<accession>A0A1I0C9X4</accession>
<dbReference type="Pfam" id="PF25984">
    <property type="entry name" value="BSH_YknX"/>
    <property type="match status" value="1"/>
</dbReference>
<reference evidence="3 4" key="1">
    <citation type="submission" date="2016-10" db="EMBL/GenBank/DDBJ databases">
        <authorList>
            <person name="de Groot N.N."/>
        </authorList>
    </citation>
    <scope>NUCLEOTIDE SEQUENCE [LARGE SCALE GENOMIC DNA]</scope>
    <source>
        <strain evidence="3 4">DSM 18979</strain>
    </source>
</reference>